<protein>
    <submittedName>
        <fullName evidence="2">Uncharacterized protein</fullName>
    </submittedName>
</protein>
<evidence type="ECO:0000256" key="1">
    <source>
        <dbReference type="SAM" id="MobiDB-lite"/>
    </source>
</evidence>
<proteinExistence type="predicted"/>
<reference evidence="2 3" key="1">
    <citation type="submission" date="2019-05" db="EMBL/GenBank/DDBJ databases">
        <title>Another draft genome of Portunus trituberculatus and its Hox gene families provides insights of decapod evolution.</title>
        <authorList>
            <person name="Jeong J.-H."/>
            <person name="Song I."/>
            <person name="Kim S."/>
            <person name="Choi T."/>
            <person name="Kim D."/>
            <person name="Ryu S."/>
            <person name="Kim W."/>
        </authorList>
    </citation>
    <scope>NUCLEOTIDE SEQUENCE [LARGE SCALE GENOMIC DNA]</scope>
    <source>
        <tissue evidence="2">Muscle</tissue>
    </source>
</reference>
<dbReference type="EMBL" id="VSRR010002654">
    <property type="protein sequence ID" value="MPC32577.1"/>
    <property type="molecule type" value="Genomic_DNA"/>
</dbReference>
<organism evidence="2 3">
    <name type="scientific">Portunus trituberculatus</name>
    <name type="common">Swimming crab</name>
    <name type="synonym">Neptunus trituberculatus</name>
    <dbReference type="NCBI Taxonomy" id="210409"/>
    <lineage>
        <taxon>Eukaryota</taxon>
        <taxon>Metazoa</taxon>
        <taxon>Ecdysozoa</taxon>
        <taxon>Arthropoda</taxon>
        <taxon>Crustacea</taxon>
        <taxon>Multicrustacea</taxon>
        <taxon>Malacostraca</taxon>
        <taxon>Eumalacostraca</taxon>
        <taxon>Eucarida</taxon>
        <taxon>Decapoda</taxon>
        <taxon>Pleocyemata</taxon>
        <taxon>Brachyura</taxon>
        <taxon>Eubrachyura</taxon>
        <taxon>Portunoidea</taxon>
        <taxon>Portunidae</taxon>
        <taxon>Portuninae</taxon>
        <taxon>Portunus</taxon>
    </lineage>
</organism>
<dbReference type="AlphaFoldDB" id="A0A5B7EGY3"/>
<keyword evidence="3" id="KW-1185">Reference proteome</keyword>
<evidence type="ECO:0000313" key="2">
    <source>
        <dbReference type="EMBL" id="MPC32577.1"/>
    </source>
</evidence>
<gene>
    <name evidence="2" type="ORF">E2C01_025892</name>
</gene>
<evidence type="ECO:0000313" key="3">
    <source>
        <dbReference type="Proteomes" id="UP000324222"/>
    </source>
</evidence>
<comment type="caution">
    <text evidence="2">The sequence shown here is derived from an EMBL/GenBank/DDBJ whole genome shotgun (WGS) entry which is preliminary data.</text>
</comment>
<feature type="compositionally biased region" description="Basic and acidic residues" evidence="1">
    <location>
        <begin position="46"/>
        <end position="63"/>
    </location>
</feature>
<feature type="region of interest" description="Disordered" evidence="1">
    <location>
        <begin position="38"/>
        <end position="70"/>
    </location>
</feature>
<accession>A0A5B7EGY3</accession>
<dbReference type="Proteomes" id="UP000324222">
    <property type="component" value="Unassembled WGS sequence"/>
</dbReference>
<sequence length="70" mass="8177">MVTVAKLIQAAAPLRHPRPSTFQVSVVFRLWPWCVDGSSRRKKKGETKEKDEEERRKEEEIRGAAKPQFR</sequence>
<name>A0A5B7EGY3_PORTR</name>